<keyword evidence="6" id="KW-1185">Reference proteome</keyword>
<accession>A9G7F2</accession>
<dbReference type="InterPro" id="IPR003593">
    <property type="entry name" value="AAA+_ATPase"/>
</dbReference>
<gene>
    <name evidence="5" type="ordered locus">sce5687</name>
</gene>
<dbReference type="InterPro" id="IPR003959">
    <property type="entry name" value="ATPase_AAA_core"/>
</dbReference>
<dbReference type="PANTHER" id="PTHR23073">
    <property type="entry name" value="26S PROTEASOME REGULATORY SUBUNIT"/>
    <property type="match status" value="1"/>
</dbReference>
<dbReference type="OrthoDB" id="9802352at2"/>
<proteinExistence type="inferred from homology"/>
<name>A9G7F2_SORC5</name>
<evidence type="ECO:0000313" key="5">
    <source>
        <dbReference type="EMBL" id="CAN95850.1"/>
    </source>
</evidence>
<evidence type="ECO:0000256" key="3">
    <source>
        <dbReference type="ARBA" id="ARBA00022840"/>
    </source>
</evidence>
<keyword evidence="2" id="KW-0547">Nucleotide-binding</keyword>
<dbReference type="AlphaFoldDB" id="A9G7F2"/>
<organism evidence="5 6">
    <name type="scientific">Sorangium cellulosum (strain So ce56)</name>
    <name type="common">Polyangium cellulosum (strain So ce56)</name>
    <dbReference type="NCBI Taxonomy" id="448385"/>
    <lineage>
        <taxon>Bacteria</taxon>
        <taxon>Pseudomonadati</taxon>
        <taxon>Myxococcota</taxon>
        <taxon>Polyangia</taxon>
        <taxon>Polyangiales</taxon>
        <taxon>Polyangiaceae</taxon>
        <taxon>Sorangium</taxon>
    </lineage>
</organism>
<evidence type="ECO:0000259" key="4">
    <source>
        <dbReference type="SMART" id="SM00382"/>
    </source>
</evidence>
<comment type="similarity">
    <text evidence="1">Belongs to the AAA ATPase family.</text>
</comment>
<dbReference type="GO" id="GO:0005524">
    <property type="term" value="F:ATP binding"/>
    <property type="evidence" value="ECO:0007669"/>
    <property type="project" value="UniProtKB-KW"/>
</dbReference>
<dbReference type="eggNOG" id="COG0464">
    <property type="taxonomic scope" value="Bacteria"/>
</dbReference>
<dbReference type="HOGENOM" id="CLU_058955_0_0_7"/>
<reference evidence="5 6" key="1">
    <citation type="journal article" date="2007" name="Nat. Biotechnol.">
        <title>Complete genome sequence of the myxobacterium Sorangium cellulosum.</title>
        <authorList>
            <person name="Schneiker S."/>
            <person name="Perlova O."/>
            <person name="Kaiser O."/>
            <person name="Gerth K."/>
            <person name="Alici A."/>
            <person name="Altmeyer M.O."/>
            <person name="Bartels D."/>
            <person name="Bekel T."/>
            <person name="Beyer S."/>
            <person name="Bode E."/>
            <person name="Bode H.B."/>
            <person name="Bolten C.J."/>
            <person name="Choudhuri J.V."/>
            <person name="Doss S."/>
            <person name="Elnakady Y.A."/>
            <person name="Frank B."/>
            <person name="Gaigalat L."/>
            <person name="Goesmann A."/>
            <person name="Groeger C."/>
            <person name="Gross F."/>
            <person name="Jelsbak L."/>
            <person name="Jelsbak L."/>
            <person name="Kalinowski J."/>
            <person name="Kegler C."/>
            <person name="Knauber T."/>
            <person name="Konietzny S."/>
            <person name="Kopp M."/>
            <person name="Krause L."/>
            <person name="Krug D."/>
            <person name="Linke B."/>
            <person name="Mahmud T."/>
            <person name="Martinez-Arias R."/>
            <person name="McHardy A.C."/>
            <person name="Merai M."/>
            <person name="Meyer F."/>
            <person name="Mormann S."/>
            <person name="Munoz-Dorado J."/>
            <person name="Perez J."/>
            <person name="Pradella S."/>
            <person name="Rachid S."/>
            <person name="Raddatz G."/>
            <person name="Rosenau F."/>
            <person name="Rueckert C."/>
            <person name="Sasse F."/>
            <person name="Scharfe M."/>
            <person name="Schuster S.C."/>
            <person name="Suen G."/>
            <person name="Treuner-Lange A."/>
            <person name="Velicer G.J."/>
            <person name="Vorholter F.-J."/>
            <person name="Weissman K.J."/>
            <person name="Welch R.D."/>
            <person name="Wenzel S.C."/>
            <person name="Whitworth D.E."/>
            <person name="Wilhelm S."/>
            <person name="Wittmann C."/>
            <person name="Bloecker H."/>
            <person name="Puehler A."/>
            <person name="Mueller R."/>
        </authorList>
    </citation>
    <scope>NUCLEOTIDE SEQUENCE [LARGE SCALE GENOMIC DNA]</scope>
    <source>
        <strain evidence="6">So ce56</strain>
    </source>
</reference>
<dbReference type="STRING" id="448385.sce5687"/>
<sequence>MSELQLLEVIHPQKDAAARYEALVGIDTHQTLLLDELTLLLDVERTARWLKKHHPRGLPVAGALTGGSPLILLSGEVGCGKTALAASVGTPLAKALDRKVAGLETPSNIRGWGRVGEISARITEAFEQACARAKQIGCGLLIIDEADDLATARGEMQAHHEDRAGVNVLIKQIDRIARERAPLAVLMITNRSGALDPAVTRRASLHLRFDRPDPAQRRAVMERLLAGTRHTDQELEELVKATEPRRGVRFSFSDLTVRLARAALRRAWRADRPLGPAVLLETLAEIEPSPPIGLLSSKEVCDDV</sequence>
<keyword evidence="3" id="KW-0067">ATP-binding</keyword>
<feature type="domain" description="AAA+ ATPase" evidence="4">
    <location>
        <begin position="67"/>
        <end position="213"/>
    </location>
</feature>
<dbReference type="Proteomes" id="UP000002139">
    <property type="component" value="Chromosome"/>
</dbReference>
<dbReference type="Pfam" id="PF00004">
    <property type="entry name" value="AAA"/>
    <property type="match status" value="1"/>
</dbReference>
<dbReference type="EMBL" id="AM746676">
    <property type="protein sequence ID" value="CAN95850.1"/>
    <property type="molecule type" value="Genomic_DNA"/>
</dbReference>
<dbReference type="SMART" id="SM00382">
    <property type="entry name" value="AAA"/>
    <property type="match status" value="1"/>
</dbReference>
<dbReference type="SUPFAM" id="SSF52540">
    <property type="entry name" value="P-loop containing nucleoside triphosphate hydrolases"/>
    <property type="match status" value="1"/>
</dbReference>
<dbReference type="GO" id="GO:0016887">
    <property type="term" value="F:ATP hydrolysis activity"/>
    <property type="evidence" value="ECO:0007669"/>
    <property type="project" value="InterPro"/>
</dbReference>
<dbReference type="InterPro" id="IPR027417">
    <property type="entry name" value="P-loop_NTPase"/>
</dbReference>
<dbReference type="Gene3D" id="3.40.50.300">
    <property type="entry name" value="P-loop containing nucleotide triphosphate hydrolases"/>
    <property type="match status" value="1"/>
</dbReference>
<protein>
    <submittedName>
        <fullName evidence="5">AAA family ATPase</fullName>
    </submittedName>
</protein>
<evidence type="ECO:0000313" key="6">
    <source>
        <dbReference type="Proteomes" id="UP000002139"/>
    </source>
</evidence>
<dbReference type="BioCyc" id="SCEL448385:SCE_RS29215-MONOMER"/>
<dbReference type="RefSeq" id="WP_012238315.1">
    <property type="nucleotide sequence ID" value="NC_010162.1"/>
</dbReference>
<dbReference type="InterPro" id="IPR050221">
    <property type="entry name" value="26S_Proteasome_ATPase"/>
</dbReference>
<dbReference type="KEGG" id="scl:sce5687"/>
<evidence type="ECO:0000256" key="2">
    <source>
        <dbReference type="ARBA" id="ARBA00022741"/>
    </source>
</evidence>
<evidence type="ECO:0000256" key="1">
    <source>
        <dbReference type="ARBA" id="ARBA00006914"/>
    </source>
</evidence>